<gene>
    <name evidence="7" type="ORF">MYF79_00355</name>
</gene>
<keyword evidence="3" id="KW-0731">Sigma factor</keyword>
<keyword evidence="4" id="KW-0238">DNA-binding</keyword>
<dbReference type="InterPro" id="IPR013249">
    <property type="entry name" value="RNA_pol_sigma70_r4_t2"/>
</dbReference>
<dbReference type="InterPro" id="IPR039425">
    <property type="entry name" value="RNA_pol_sigma-70-like"/>
</dbReference>
<evidence type="ECO:0000256" key="4">
    <source>
        <dbReference type="ARBA" id="ARBA00023125"/>
    </source>
</evidence>
<dbReference type="InterPro" id="IPR014284">
    <property type="entry name" value="RNA_pol_sigma-70_dom"/>
</dbReference>
<name>A0ABY4I0X0_CHIFI</name>
<comment type="similarity">
    <text evidence="1">Belongs to the sigma-70 factor family. ECF subfamily.</text>
</comment>
<accession>A0ABY4I0X0</accession>
<proteinExistence type="inferred from homology"/>
<dbReference type="InterPro" id="IPR013325">
    <property type="entry name" value="RNA_pol_sigma_r2"/>
</dbReference>
<keyword evidence="5" id="KW-0804">Transcription</keyword>
<dbReference type="RefSeq" id="WP_247812005.1">
    <property type="nucleotide sequence ID" value="NZ_CP095855.1"/>
</dbReference>
<dbReference type="EMBL" id="CP095855">
    <property type="protein sequence ID" value="UPK69738.1"/>
    <property type="molecule type" value="Genomic_DNA"/>
</dbReference>
<evidence type="ECO:0000259" key="6">
    <source>
        <dbReference type="Pfam" id="PF08281"/>
    </source>
</evidence>
<dbReference type="CDD" id="cd06171">
    <property type="entry name" value="Sigma70_r4"/>
    <property type="match status" value="1"/>
</dbReference>
<evidence type="ECO:0000256" key="3">
    <source>
        <dbReference type="ARBA" id="ARBA00023082"/>
    </source>
</evidence>
<dbReference type="SUPFAM" id="SSF88659">
    <property type="entry name" value="Sigma3 and sigma4 domains of RNA polymerase sigma factors"/>
    <property type="match status" value="1"/>
</dbReference>
<reference evidence="7 8" key="1">
    <citation type="submission" date="2022-04" db="EMBL/GenBank/DDBJ databases">
        <title>The arsenic-methylating capacity of Chitinophaga filiformis YT5 during chitin decomposition.</title>
        <authorList>
            <person name="Chen G."/>
            <person name="Liang Y."/>
        </authorList>
    </citation>
    <scope>NUCLEOTIDE SEQUENCE [LARGE SCALE GENOMIC DNA]</scope>
    <source>
        <strain evidence="7 8">YT5</strain>
    </source>
</reference>
<organism evidence="7 8">
    <name type="scientific">Chitinophaga filiformis</name>
    <name type="common">Myxococcus filiformis</name>
    <name type="synonym">Flexibacter filiformis</name>
    <dbReference type="NCBI Taxonomy" id="104663"/>
    <lineage>
        <taxon>Bacteria</taxon>
        <taxon>Pseudomonadati</taxon>
        <taxon>Bacteroidota</taxon>
        <taxon>Chitinophagia</taxon>
        <taxon>Chitinophagales</taxon>
        <taxon>Chitinophagaceae</taxon>
        <taxon>Chitinophaga</taxon>
    </lineage>
</organism>
<evidence type="ECO:0000256" key="5">
    <source>
        <dbReference type="ARBA" id="ARBA00023163"/>
    </source>
</evidence>
<dbReference type="Gene3D" id="1.10.10.10">
    <property type="entry name" value="Winged helix-like DNA-binding domain superfamily/Winged helix DNA-binding domain"/>
    <property type="match status" value="1"/>
</dbReference>
<dbReference type="Proteomes" id="UP000830198">
    <property type="component" value="Chromosome"/>
</dbReference>
<sequence length="187" mass="21473">MDPKENAITDLQLVGQIMNGDMQALALLYTRYYTPLLLVARTKSPTRDAADEAVTDVFLSLLNREQEFTITTSVKAYLEQSVRYRCMTKYAIANRKEALRKKYEPHVPDYVPATNRMELAELRAALQAALRSLPDQLKKAIELSYFEEKERQDIATALGVSPETVTKYILEARKRLRECHSLKIFLL</sequence>
<dbReference type="PANTHER" id="PTHR43133">
    <property type="entry name" value="RNA POLYMERASE ECF-TYPE SIGMA FACTO"/>
    <property type="match status" value="1"/>
</dbReference>
<dbReference type="Pfam" id="PF08281">
    <property type="entry name" value="Sigma70_r4_2"/>
    <property type="match status" value="1"/>
</dbReference>
<dbReference type="InterPro" id="IPR036388">
    <property type="entry name" value="WH-like_DNA-bd_sf"/>
</dbReference>
<feature type="domain" description="RNA polymerase sigma factor 70 region 4 type 2" evidence="6">
    <location>
        <begin position="124"/>
        <end position="176"/>
    </location>
</feature>
<protein>
    <submittedName>
        <fullName evidence="7">Sigma-70 family RNA polymerase sigma factor</fullName>
    </submittedName>
</protein>
<evidence type="ECO:0000313" key="8">
    <source>
        <dbReference type="Proteomes" id="UP000830198"/>
    </source>
</evidence>
<keyword evidence="8" id="KW-1185">Reference proteome</keyword>
<dbReference type="Gene3D" id="1.10.1740.10">
    <property type="match status" value="1"/>
</dbReference>
<dbReference type="NCBIfam" id="TIGR02937">
    <property type="entry name" value="sigma70-ECF"/>
    <property type="match status" value="1"/>
</dbReference>
<evidence type="ECO:0000256" key="2">
    <source>
        <dbReference type="ARBA" id="ARBA00023015"/>
    </source>
</evidence>
<evidence type="ECO:0000256" key="1">
    <source>
        <dbReference type="ARBA" id="ARBA00010641"/>
    </source>
</evidence>
<dbReference type="SUPFAM" id="SSF88946">
    <property type="entry name" value="Sigma2 domain of RNA polymerase sigma factors"/>
    <property type="match status" value="1"/>
</dbReference>
<keyword evidence="2" id="KW-0805">Transcription regulation</keyword>
<dbReference type="InterPro" id="IPR013324">
    <property type="entry name" value="RNA_pol_sigma_r3/r4-like"/>
</dbReference>
<evidence type="ECO:0000313" key="7">
    <source>
        <dbReference type="EMBL" id="UPK69738.1"/>
    </source>
</evidence>
<dbReference type="PANTHER" id="PTHR43133:SF8">
    <property type="entry name" value="RNA POLYMERASE SIGMA FACTOR HI_1459-RELATED"/>
    <property type="match status" value="1"/>
</dbReference>